<dbReference type="SUPFAM" id="SSF53756">
    <property type="entry name" value="UDP-Glycosyltransferase/glycogen phosphorylase"/>
    <property type="match status" value="1"/>
</dbReference>
<evidence type="ECO:0000313" key="5">
    <source>
        <dbReference type="Proteomes" id="UP000633601"/>
    </source>
</evidence>
<dbReference type="RefSeq" id="WP_191790868.1">
    <property type="nucleotide sequence ID" value="NZ_JACSQE010000008.1"/>
</dbReference>
<keyword evidence="1" id="KW-0808">Transferase</keyword>
<proteinExistence type="predicted"/>
<dbReference type="Proteomes" id="UP000633601">
    <property type="component" value="Unassembled WGS sequence"/>
</dbReference>
<reference evidence="4 5" key="1">
    <citation type="submission" date="2020-08" db="EMBL/GenBank/DDBJ databases">
        <title>A Genomic Blueprint of the Chicken Gut Microbiome.</title>
        <authorList>
            <person name="Gilroy R."/>
            <person name="Ravi A."/>
            <person name="Getino M."/>
            <person name="Pursley I."/>
            <person name="Horton D.L."/>
            <person name="Alikhan N.-F."/>
            <person name="Baker D."/>
            <person name="Gharbi K."/>
            <person name="Hall N."/>
            <person name="Watson M."/>
            <person name="Adriaenssens E.M."/>
            <person name="Foster-Nyarko E."/>
            <person name="Jarju S."/>
            <person name="Secka A."/>
            <person name="Antonio M."/>
            <person name="Oren A."/>
            <person name="Chaudhuri R."/>
            <person name="La Ragione R.M."/>
            <person name="Hildebrand F."/>
            <person name="Pallen M.J."/>
        </authorList>
    </citation>
    <scope>NUCLEOTIDE SEQUENCE [LARGE SCALE GENOMIC DNA]</scope>
    <source>
        <strain evidence="4 5">Sa2CUA8</strain>
    </source>
</reference>
<keyword evidence="5" id="KW-1185">Reference proteome</keyword>
<accession>A0ABR8V356</accession>
<feature type="compositionally biased region" description="Low complexity" evidence="2">
    <location>
        <begin position="311"/>
        <end position="320"/>
    </location>
</feature>
<gene>
    <name evidence="4" type="ORF">H9640_11685</name>
</gene>
<protein>
    <submittedName>
        <fullName evidence="4">Glycosyltransferase</fullName>
    </submittedName>
</protein>
<sequence>MRDQQYSLPPAARERLEALDQRLLAAAHAVLGPEVPVLDGTPARPGQASAEILPALVTACRGPGGDEVAWLLLTAVRGRFPSPDEFLALARLLDLDPGASATVETTLLTLALDDAEARPDLEMTVVTDHPVVEVDYSARNDLHTGIHRVVRETLPRWDESHRITPVAWIDESTAFRALAPRERARVLRFGKDSVTDLAEELAFRHRLVVPWRTAVVLPDVPSPGASSVMTALARWSGNRVMLIGYDLIPITSADMRPFSDATVAAAQLTVVKHSARVAGISASAATEYGGFVHALGAQGIAGPEVREVLLPESSPPSTHSTEPRPGNSRPVVLVPGTRELHKNQRTLLHAAERLWHSGLDFELRMMGSAGWSDDVVSAAMDRLTEHGHPFTPLGRVSEEELWEELSSADVVAFISLHEGYGLPVSEALSVGTPVLTSSFGSQAEIAQHGGCLLVDPRDDDDVTEKLRALVTDANLRERLALEARRRPRRTWDDYARELWQYFMTDETAEDPT</sequence>
<dbReference type="Gene3D" id="3.40.50.2000">
    <property type="entry name" value="Glycogen Phosphorylase B"/>
    <property type="match status" value="1"/>
</dbReference>
<dbReference type="Pfam" id="PF00534">
    <property type="entry name" value="Glycos_transf_1"/>
    <property type="match status" value="1"/>
</dbReference>
<evidence type="ECO:0000313" key="4">
    <source>
        <dbReference type="EMBL" id="MBD7999213.1"/>
    </source>
</evidence>
<feature type="domain" description="Glycosyl transferase family 1" evidence="3">
    <location>
        <begin position="327"/>
        <end position="485"/>
    </location>
</feature>
<feature type="region of interest" description="Disordered" evidence="2">
    <location>
        <begin position="310"/>
        <end position="332"/>
    </location>
</feature>
<dbReference type="PANTHER" id="PTHR46401:SF2">
    <property type="entry name" value="GLYCOSYLTRANSFERASE WBBK-RELATED"/>
    <property type="match status" value="1"/>
</dbReference>
<dbReference type="InterPro" id="IPR001296">
    <property type="entry name" value="Glyco_trans_1"/>
</dbReference>
<organism evidence="4 5">
    <name type="scientific">Oerskovia gallyi</name>
    <dbReference type="NCBI Taxonomy" id="2762226"/>
    <lineage>
        <taxon>Bacteria</taxon>
        <taxon>Bacillati</taxon>
        <taxon>Actinomycetota</taxon>
        <taxon>Actinomycetes</taxon>
        <taxon>Micrococcales</taxon>
        <taxon>Cellulomonadaceae</taxon>
        <taxon>Oerskovia</taxon>
    </lineage>
</organism>
<dbReference type="EMBL" id="JACSQE010000008">
    <property type="protein sequence ID" value="MBD7999213.1"/>
    <property type="molecule type" value="Genomic_DNA"/>
</dbReference>
<evidence type="ECO:0000256" key="2">
    <source>
        <dbReference type="SAM" id="MobiDB-lite"/>
    </source>
</evidence>
<name>A0ABR8V356_9CELL</name>
<comment type="caution">
    <text evidence="4">The sequence shown here is derived from an EMBL/GenBank/DDBJ whole genome shotgun (WGS) entry which is preliminary data.</text>
</comment>
<evidence type="ECO:0000259" key="3">
    <source>
        <dbReference type="Pfam" id="PF00534"/>
    </source>
</evidence>
<evidence type="ECO:0000256" key="1">
    <source>
        <dbReference type="ARBA" id="ARBA00022679"/>
    </source>
</evidence>
<dbReference type="PANTHER" id="PTHR46401">
    <property type="entry name" value="GLYCOSYLTRANSFERASE WBBK-RELATED"/>
    <property type="match status" value="1"/>
</dbReference>